<evidence type="ECO:0000256" key="2">
    <source>
        <dbReference type="ARBA" id="ARBA00022448"/>
    </source>
</evidence>
<dbReference type="OrthoDB" id="9771903at2"/>
<evidence type="ECO:0000256" key="8">
    <source>
        <dbReference type="ARBA" id="ARBA00022989"/>
    </source>
</evidence>
<dbReference type="InterPro" id="IPR039421">
    <property type="entry name" value="Type_1_exporter"/>
</dbReference>
<dbReference type="Pfam" id="PF03412">
    <property type="entry name" value="Peptidase_C39"/>
    <property type="match status" value="1"/>
</dbReference>
<dbReference type="PROSITE" id="PS50929">
    <property type="entry name" value="ABC_TM1F"/>
    <property type="match status" value="1"/>
</dbReference>
<dbReference type="AlphaFoldDB" id="A0A0H5DP92"/>
<dbReference type="RefSeq" id="WP_098038178.1">
    <property type="nucleotide sequence ID" value="NZ_CWGJ01000011.1"/>
</dbReference>
<evidence type="ECO:0000256" key="4">
    <source>
        <dbReference type="ARBA" id="ARBA00022692"/>
    </source>
</evidence>
<keyword evidence="8 10" id="KW-1133">Transmembrane helix</keyword>
<evidence type="ECO:0000259" key="11">
    <source>
        <dbReference type="PROSITE" id="PS50893"/>
    </source>
</evidence>
<dbReference type="PROSITE" id="PS50893">
    <property type="entry name" value="ABC_TRANSPORTER_2"/>
    <property type="match status" value="1"/>
</dbReference>
<evidence type="ECO:0000256" key="1">
    <source>
        <dbReference type="ARBA" id="ARBA00004651"/>
    </source>
</evidence>
<feature type="transmembrane region" description="Helical" evidence="10">
    <location>
        <begin position="168"/>
        <end position="187"/>
    </location>
</feature>
<proteinExistence type="predicted"/>
<accession>A0A0H5DP92</accession>
<feature type="transmembrane region" description="Helical" evidence="10">
    <location>
        <begin position="207"/>
        <end position="228"/>
    </location>
</feature>
<feature type="transmembrane region" description="Helical" evidence="10">
    <location>
        <begin position="310"/>
        <end position="329"/>
    </location>
</feature>
<feature type="domain" description="Peptidase C39" evidence="13">
    <location>
        <begin position="22"/>
        <end position="141"/>
    </location>
</feature>
<dbReference type="GO" id="GO:0015421">
    <property type="term" value="F:ABC-type oligopeptide transporter activity"/>
    <property type="evidence" value="ECO:0007669"/>
    <property type="project" value="TreeGrafter"/>
</dbReference>
<evidence type="ECO:0000256" key="9">
    <source>
        <dbReference type="ARBA" id="ARBA00023136"/>
    </source>
</evidence>
<comment type="subcellular location">
    <subcellularLocation>
        <location evidence="1">Cell membrane</location>
        <topology evidence="1">Multi-pass membrane protein</topology>
    </subcellularLocation>
</comment>
<dbReference type="InterPro" id="IPR005074">
    <property type="entry name" value="Peptidase_C39"/>
</dbReference>
<dbReference type="InterPro" id="IPR011527">
    <property type="entry name" value="ABC1_TM_dom"/>
</dbReference>
<dbReference type="GO" id="GO:0006508">
    <property type="term" value="P:proteolysis"/>
    <property type="evidence" value="ECO:0007669"/>
    <property type="project" value="InterPro"/>
</dbReference>
<keyword evidence="4 10" id="KW-0812">Transmembrane</keyword>
<keyword evidence="3" id="KW-1003">Cell membrane</keyword>
<dbReference type="SMART" id="SM00382">
    <property type="entry name" value="AAA"/>
    <property type="match status" value="1"/>
</dbReference>
<evidence type="ECO:0000256" key="7">
    <source>
        <dbReference type="ARBA" id="ARBA00022840"/>
    </source>
</evidence>
<keyword evidence="6" id="KW-0378">Hydrolase</keyword>
<keyword evidence="7" id="KW-0067">ATP-binding</keyword>
<dbReference type="GO" id="GO:0005524">
    <property type="term" value="F:ATP binding"/>
    <property type="evidence" value="ECO:0007669"/>
    <property type="project" value="UniProtKB-KW"/>
</dbReference>
<sequence>MVDQFFRRLWRKAAVKTPHVAQFEAAECGAACLKIILDYFGRHIALEQLRLQCGVSRNGCNGYALLKAAKANGLDAEGYRISADHFDELQFPAILFWKGNHFVVIEDLTSRYAYINDPAAGRRKVTREEFSKGYSGLAFEMVPGENFVRTGSLPGIFSLAMERLQGSFPTLFFLLLAQTALSLLSLAPPIFSRVYLDSILSRGMYDWLWSFAGLMTLLTFLLSGFIFLQANTIRRLETKLSLIFSFRYLWHLLRLPVFFFYQRFGGEVIARMQLNVSIADMLSTQASMILLGFLTIFSSGFVIFQFSPAIAILALGIAMMNVLLLWRVAETRKSAYMALQQDTATITGVSLDLLRSIETIKTSGSENFFFSKIAGLTTKKINSLQNIGDRDAYLISFVRFSQKLAEIALIGLGGYKIMEGQLTVGMFIAFQALLMFFLRPFEQLVSMGVFLQTLKIDMQRVDDVLGNAPDATLKAKGSSFMKSASKSGHVLEFKNVAFGYSPLEEPLIHNFSFRLEQGRTIAIVGQSGAGKSTILRLALGLFSPLKGEIFIDGLSLSKFSRDEISQILSMVDQDFFLFEGSLRDNLTLWKPSGSDEQLKKNLEDACLAKELMALDGGLDYRVAQGGSNFSEGQKQRIEIARALFTNPSILLLDEATSALDADLEKDILVNLKKGGRGLLIISHRISVVQQADEVLWVENGTIQDRGTHAELMKKGGVYARFWEGAN</sequence>
<evidence type="ECO:0000256" key="5">
    <source>
        <dbReference type="ARBA" id="ARBA00022741"/>
    </source>
</evidence>
<feature type="transmembrane region" description="Helical" evidence="10">
    <location>
        <begin position="281"/>
        <end position="303"/>
    </location>
</feature>
<gene>
    <name evidence="14" type="ORF">ELAC_0990</name>
</gene>
<keyword evidence="15" id="KW-1185">Reference proteome</keyword>
<dbReference type="PANTHER" id="PTHR43394">
    <property type="entry name" value="ATP-DEPENDENT PERMEASE MDL1, MITOCHONDRIAL"/>
    <property type="match status" value="1"/>
</dbReference>
<dbReference type="PROSITE" id="PS50990">
    <property type="entry name" value="PEPTIDASE_C39"/>
    <property type="match status" value="1"/>
</dbReference>
<dbReference type="InterPro" id="IPR003593">
    <property type="entry name" value="AAA+_ATPase"/>
</dbReference>
<evidence type="ECO:0000256" key="3">
    <source>
        <dbReference type="ARBA" id="ARBA00022475"/>
    </source>
</evidence>
<dbReference type="Pfam" id="PF00005">
    <property type="entry name" value="ABC_tran"/>
    <property type="match status" value="1"/>
</dbReference>
<dbReference type="FunFam" id="3.40.50.300:FF:000299">
    <property type="entry name" value="ABC transporter ATP-binding protein/permease"/>
    <property type="match status" value="1"/>
</dbReference>
<evidence type="ECO:0000259" key="12">
    <source>
        <dbReference type="PROSITE" id="PS50929"/>
    </source>
</evidence>
<reference evidence="15" key="1">
    <citation type="submission" date="2015-06" db="EMBL/GenBank/DDBJ databases">
        <authorList>
            <person name="Bertelli C."/>
        </authorList>
    </citation>
    <scope>NUCLEOTIDE SEQUENCE [LARGE SCALE GENOMIC DNA]</scope>
    <source>
        <strain evidence="15">CRIB-30</strain>
    </source>
</reference>
<keyword evidence="9 10" id="KW-0472">Membrane</keyword>
<name>A0A0H5DP92_9BACT</name>
<dbReference type="Gene3D" id="3.90.70.10">
    <property type="entry name" value="Cysteine proteinases"/>
    <property type="match status" value="1"/>
</dbReference>
<protein>
    <submittedName>
        <fullName evidence="14">ABC-type transporter, ATPase subunit</fullName>
    </submittedName>
</protein>
<dbReference type="Proteomes" id="UP000220251">
    <property type="component" value="Unassembled WGS sequence"/>
</dbReference>
<evidence type="ECO:0000259" key="13">
    <source>
        <dbReference type="PROSITE" id="PS50990"/>
    </source>
</evidence>
<keyword evidence="2" id="KW-0813">Transport</keyword>
<dbReference type="EMBL" id="CWGJ01000011">
    <property type="protein sequence ID" value="CRX38336.1"/>
    <property type="molecule type" value="Genomic_DNA"/>
</dbReference>
<dbReference type="Gene3D" id="1.20.1560.10">
    <property type="entry name" value="ABC transporter type 1, transmembrane domain"/>
    <property type="match status" value="1"/>
</dbReference>
<evidence type="ECO:0000313" key="14">
    <source>
        <dbReference type="EMBL" id="CRX38336.1"/>
    </source>
</evidence>
<dbReference type="PANTHER" id="PTHR43394:SF1">
    <property type="entry name" value="ATP-BINDING CASSETTE SUB-FAMILY B MEMBER 10, MITOCHONDRIAL"/>
    <property type="match status" value="1"/>
</dbReference>
<dbReference type="GO" id="GO:0008233">
    <property type="term" value="F:peptidase activity"/>
    <property type="evidence" value="ECO:0007669"/>
    <property type="project" value="InterPro"/>
</dbReference>
<feature type="domain" description="ABC transporter" evidence="11">
    <location>
        <begin position="491"/>
        <end position="724"/>
    </location>
</feature>
<dbReference type="GO" id="GO:0005886">
    <property type="term" value="C:plasma membrane"/>
    <property type="evidence" value="ECO:0007669"/>
    <property type="project" value="UniProtKB-SubCell"/>
</dbReference>
<organism evidence="14 15">
    <name type="scientific">Estrella lausannensis</name>
    <dbReference type="NCBI Taxonomy" id="483423"/>
    <lineage>
        <taxon>Bacteria</taxon>
        <taxon>Pseudomonadati</taxon>
        <taxon>Chlamydiota</taxon>
        <taxon>Chlamydiia</taxon>
        <taxon>Parachlamydiales</taxon>
        <taxon>Candidatus Criblamydiaceae</taxon>
        <taxon>Estrella</taxon>
    </lineage>
</organism>
<dbReference type="SUPFAM" id="SSF52540">
    <property type="entry name" value="P-loop containing nucleoside triphosphate hydrolases"/>
    <property type="match status" value="1"/>
</dbReference>
<dbReference type="Pfam" id="PF00664">
    <property type="entry name" value="ABC_membrane"/>
    <property type="match status" value="1"/>
</dbReference>
<dbReference type="InterPro" id="IPR027417">
    <property type="entry name" value="P-loop_NTPase"/>
</dbReference>
<dbReference type="InterPro" id="IPR036640">
    <property type="entry name" value="ABC1_TM_sf"/>
</dbReference>
<dbReference type="SUPFAM" id="SSF90123">
    <property type="entry name" value="ABC transporter transmembrane region"/>
    <property type="match status" value="1"/>
</dbReference>
<feature type="domain" description="ABC transmembrane type-1" evidence="12">
    <location>
        <begin position="172"/>
        <end position="453"/>
    </location>
</feature>
<dbReference type="Gene3D" id="3.40.50.300">
    <property type="entry name" value="P-loop containing nucleotide triphosphate hydrolases"/>
    <property type="match status" value="1"/>
</dbReference>
<evidence type="ECO:0000313" key="15">
    <source>
        <dbReference type="Proteomes" id="UP000220251"/>
    </source>
</evidence>
<evidence type="ECO:0000256" key="6">
    <source>
        <dbReference type="ARBA" id="ARBA00022801"/>
    </source>
</evidence>
<keyword evidence="5" id="KW-0547">Nucleotide-binding</keyword>
<dbReference type="InterPro" id="IPR003439">
    <property type="entry name" value="ABC_transporter-like_ATP-bd"/>
</dbReference>
<evidence type="ECO:0000256" key="10">
    <source>
        <dbReference type="SAM" id="Phobius"/>
    </source>
</evidence>
<dbReference type="GO" id="GO:0016887">
    <property type="term" value="F:ATP hydrolysis activity"/>
    <property type="evidence" value="ECO:0007669"/>
    <property type="project" value="InterPro"/>
</dbReference>